<dbReference type="AlphaFoldDB" id="A0A0W8FLR1"/>
<comment type="caution">
    <text evidence="2">The sequence shown here is derived from an EMBL/GenBank/DDBJ whole genome shotgun (WGS) entry which is preliminary data.</text>
</comment>
<reference evidence="2" key="1">
    <citation type="journal article" date="2015" name="Proc. Natl. Acad. Sci. U.S.A.">
        <title>Networks of energetic and metabolic interactions define dynamics in microbial communities.</title>
        <authorList>
            <person name="Embree M."/>
            <person name="Liu J.K."/>
            <person name="Al-Bassam M.M."/>
            <person name="Zengler K."/>
        </authorList>
    </citation>
    <scope>NUCLEOTIDE SEQUENCE</scope>
</reference>
<sequence>MNSTFCHSGVVLAGIQEQKNGSPTSPLGDDKKGGHSGVVLAGIQEE</sequence>
<organism evidence="2">
    <name type="scientific">hydrocarbon metagenome</name>
    <dbReference type="NCBI Taxonomy" id="938273"/>
    <lineage>
        <taxon>unclassified sequences</taxon>
        <taxon>metagenomes</taxon>
        <taxon>ecological metagenomes</taxon>
    </lineage>
</organism>
<accession>A0A0W8FLR1</accession>
<feature type="region of interest" description="Disordered" evidence="1">
    <location>
        <begin position="14"/>
        <end position="46"/>
    </location>
</feature>
<gene>
    <name evidence="2" type="ORF">ASZ90_008484</name>
</gene>
<protein>
    <submittedName>
        <fullName evidence="2">Uncharacterized protein</fullName>
    </submittedName>
</protein>
<evidence type="ECO:0000313" key="2">
    <source>
        <dbReference type="EMBL" id="KUG21748.1"/>
    </source>
</evidence>
<name>A0A0W8FLR1_9ZZZZ</name>
<dbReference type="EMBL" id="LNQE01001024">
    <property type="protein sequence ID" value="KUG21748.1"/>
    <property type="molecule type" value="Genomic_DNA"/>
</dbReference>
<proteinExistence type="predicted"/>
<evidence type="ECO:0000256" key="1">
    <source>
        <dbReference type="SAM" id="MobiDB-lite"/>
    </source>
</evidence>